<accession>A0A1W9I1P4</accession>
<reference evidence="2 3" key="1">
    <citation type="journal article" date="2017" name="Water Res.">
        <title>Comammox in drinking water systems.</title>
        <authorList>
            <person name="Wang Y."/>
            <person name="Ma L."/>
            <person name="Mao Y."/>
            <person name="Jiang X."/>
            <person name="Xia Y."/>
            <person name="Yu K."/>
            <person name="Li B."/>
            <person name="Zhang T."/>
        </authorList>
    </citation>
    <scope>NUCLEOTIDE SEQUENCE [LARGE SCALE GENOMIC DNA]</scope>
    <source>
        <strain evidence="2">SG_bin8</strain>
    </source>
</reference>
<dbReference type="STRING" id="1827387.A4S15_04790"/>
<dbReference type="InterPro" id="IPR021851">
    <property type="entry name" value="DUF3455"/>
</dbReference>
<organism evidence="2 3">
    <name type="scientific">Candidatus Raskinella chloraquaticus</name>
    <dbReference type="NCBI Taxonomy" id="1951219"/>
    <lineage>
        <taxon>Bacteria</taxon>
        <taxon>Pseudomonadati</taxon>
        <taxon>Pseudomonadota</taxon>
        <taxon>Alphaproteobacteria</taxon>
        <taxon>Hyphomicrobiales</taxon>
        <taxon>Phreatobacteraceae</taxon>
        <taxon>Candidatus Raskinella</taxon>
    </lineage>
</organism>
<dbReference type="RefSeq" id="WP_376802686.1">
    <property type="nucleotide sequence ID" value="NZ_DBNB01000014.1"/>
</dbReference>
<proteinExistence type="predicted"/>
<dbReference type="Proteomes" id="UP000192872">
    <property type="component" value="Unassembled WGS sequence"/>
</dbReference>
<evidence type="ECO:0000313" key="3">
    <source>
        <dbReference type="Proteomes" id="UP000192872"/>
    </source>
</evidence>
<sequence length="167" mass="17618">MSDKAFCTPAASPSAPDKNGADDHLPETISVAGATQLARLHAQGAQIYQCAADANGNLQWVLREPIAALFDEAGNTVGRHYGGPRWELDDGSLLVGKAIAREPAPHAHDIPLVKLEAKAERTTGALASATFIQRIATRGGQPTQPCQRAGDLLSVAYAADYVFLAYP</sequence>
<comment type="caution">
    <text evidence="2">The sequence shown here is derived from an EMBL/GenBank/DDBJ whole genome shotgun (WGS) entry which is preliminary data.</text>
</comment>
<protein>
    <recommendedName>
        <fullName evidence="4">DUF3455 domain-containing protein</fullName>
    </recommendedName>
</protein>
<dbReference type="EMBL" id="LWDL01000008">
    <property type="protein sequence ID" value="OQW53569.1"/>
    <property type="molecule type" value="Genomic_DNA"/>
</dbReference>
<dbReference type="PANTHER" id="PTHR35567:SF1">
    <property type="entry name" value="CONSERVED FUNGAL PROTEIN (AFU_ORTHOLOGUE AFUA_1G14230)"/>
    <property type="match status" value="1"/>
</dbReference>
<evidence type="ECO:0000313" key="2">
    <source>
        <dbReference type="EMBL" id="OQW53569.1"/>
    </source>
</evidence>
<name>A0A1W9I1P4_9HYPH</name>
<evidence type="ECO:0008006" key="4">
    <source>
        <dbReference type="Google" id="ProtNLM"/>
    </source>
</evidence>
<dbReference type="Pfam" id="PF11937">
    <property type="entry name" value="DUF3455"/>
    <property type="match status" value="1"/>
</dbReference>
<dbReference type="AlphaFoldDB" id="A0A1W9I1P4"/>
<feature type="region of interest" description="Disordered" evidence="1">
    <location>
        <begin position="1"/>
        <end position="23"/>
    </location>
</feature>
<gene>
    <name evidence="2" type="ORF">A4S15_04790</name>
</gene>
<dbReference type="PANTHER" id="PTHR35567">
    <property type="entry name" value="MALATE DEHYDROGENASE (AFU_ORTHOLOGUE AFUA_2G13800)"/>
    <property type="match status" value="1"/>
</dbReference>
<evidence type="ECO:0000256" key="1">
    <source>
        <dbReference type="SAM" id="MobiDB-lite"/>
    </source>
</evidence>